<dbReference type="KEGG" id="naz:Aazo_3148"/>
<gene>
    <name evidence="1" type="ordered locus">Aazo_3148</name>
</gene>
<keyword evidence="2" id="KW-1185">Reference proteome</keyword>
<dbReference type="Proteomes" id="UP000001511">
    <property type="component" value="Chromosome"/>
</dbReference>
<organism evidence="1 2">
    <name type="scientific">Nostoc azollae (strain 0708)</name>
    <name type="common">Anabaena azollae (strain 0708)</name>
    <dbReference type="NCBI Taxonomy" id="551115"/>
    <lineage>
        <taxon>Bacteria</taxon>
        <taxon>Bacillati</taxon>
        <taxon>Cyanobacteriota</taxon>
        <taxon>Cyanophyceae</taxon>
        <taxon>Nostocales</taxon>
        <taxon>Nostocaceae</taxon>
        <taxon>Trichormus</taxon>
    </lineage>
</organism>
<protein>
    <submittedName>
        <fullName evidence="1">Uncharacterized protein</fullName>
    </submittedName>
</protein>
<sequence>MIKLQTQPYNQQFKRNVYQQELAGIEQTLMNSGECWRRIEDKVF</sequence>
<accession>D7E1W0</accession>
<evidence type="ECO:0000313" key="2">
    <source>
        <dbReference type="Proteomes" id="UP000001511"/>
    </source>
</evidence>
<name>D7E1W0_NOSA0</name>
<dbReference type="HOGENOM" id="CLU_3219307_0_0_3"/>
<reference evidence="1 2" key="1">
    <citation type="journal article" date="2010" name="PLoS ONE">
        <title>Genome erosion in a nitrogen-fixing vertically transmitted endosymbiotic multicellular cyanobacterium.</title>
        <authorList>
            <person name="Ran L."/>
            <person name="Larsson J."/>
            <person name="Vigil-Stenman T."/>
            <person name="Nylander J.A."/>
            <person name="Ininbergs K."/>
            <person name="Zheng W.W."/>
            <person name="Lapidus A."/>
            <person name="Lowry S."/>
            <person name="Haselkorn R."/>
            <person name="Bergman B."/>
        </authorList>
    </citation>
    <scope>NUCLEOTIDE SEQUENCE [LARGE SCALE GENOMIC DNA]</scope>
    <source>
        <strain evidence="1 2">0708</strain>
    </source>
</reference>
<dbReference type="EMBL" id="CP002059">
    <property type="protein sequence ID" value="ADI64881.1"/>
    <property type="molecule type" value="Genomic_DNA"/>
</dbReference>
<dbReference type="AlphaFoldDB" id="D7E1W0"/>
<proteinExistence type="predicted"/>
<evidence type="ECO:0000313" key="1">
    <source>
        <dbReference type="EMBL" id="ADI64881.1"/>
    </source>
</evidence>